<name>A0ABW3W549_9ACTN</name>
<feature type="transmembrane region" description="Helical" evidence="23">
    <location>
        <begin position="126"/>
        <end position="149"/>
    </location>
</feature>
<dbReference type="SUPFAM" id="SSF47384">
    <property type="entry name" value="Homodimeric domain of signal transducing histidine kinase"/>
    <property type="match status" value="1"/>
</dbReference>
<dbReference type="SMART" id="SM00388">
    <property type="entry name" value="HisKA"/>
    <property type="match status" value="1"/>
</dbReference>
<evidence type="ECO:0000256" key="12">
    <source>
        <dbReference type="ARBA" id="ARBA00022801"/>
    </source>
</evidence>
<keyword evidence="17" id="KW-0902">Two-component regulatory system</keyword>
<dbReference type="InterPro" id="IPR004358">
    <property type="entry name" value="Sig_transdc_His_kin-like_C"/>
</dbReference>
<evidence type="ECO:0000259" key="24">
    <source>
        <dbReference type="PROSITE" id="PS50109"/>
    </source>
</evidence>
<evidence type="ECO:0000256" key="23">
    <source>
        <dbReference type="SAM" id="Phobius"/>
    </source>
</evidence>
<dbReference type="Proteomes" id="UP001597229">
    <property type="component" value="Unassembled WGS sequence"/>
</dbReference>
<dbReference type="PROSITE" id="PS50885">
    <property type="entry name" value="HAMP"/>
    <property type="match status" value="1"/>
</dbReference>
<organism evidence="26 27">
    <name type="scientific">Nocardioides ginsengisoli</name>
    <dbReference type="NCBI Taxonomy" id="363868"/>
    <lineage>
        <taxon>Bacteria</taxon>
        <taxon>Bacillati</taxon>
        <taxon>Actinomycetota</taxon>
        <taxon>Actinomycetes</taxon>
        <taxon>Propionibacteriales</taxon>
        <taxon>Nocardioidaceae</taxon>
        <taxon>Nocardioides</taxon>
    </lineage>
</organism>
<evidence type="ECO:0000256" key="2">
    <source>
        <dbReference type="ARBA" id="ARBA00001936"/>
    </source>
</evidence>
<evidence type="ECO:0000256" key="1">
    <source>
        <dbReference type="ARBA" id="ARBA00000085"/>
    </source>
</evidence>
<dbReference type="SUPFAM" id="SSF55874">
    <property type="entry name" value="ATPase domain of HSP90 chaperone/DNA topoisomerase II/histidine kinase"/>
    <property type="match status" value="1"/>
</dbReference>
<feature type="domain" description="Histidine kinase" evidence="24">
    <location>
        <begin position="210"/>
        <end position="412"/>
    </location>
</feature>
<dbReference type="PANTHER" id="PTHR44936:SF9">
    <property type="entry name" value="SENSOR PROTEIN CREC"/>
    <property type="match status" value="1"/>
</dbReference>
<evidence type="ECO:0000256" key="14">
    <source>
        <dbReference type="ARBA" id="ARBA00022842"/>
    </source>
</evidence>
<comment type="caution">
    <text evidence="26">The sequence shown here is derived from an EMBL/GenBank/DDBJ whole genome shotgun (WGS) entry which is preliminary data.</text>
</comment>
<evidence type="ECO:0000256" key="9">
    <source>
        <dbReference type="ARBA" id="ARBA00022692"/>
    </source>
</evidence>
<dbReference type="Pfam" id="PF00512">
    <property type="entry name" value="HisKA"/>
    <property type="match status" value="1"/>
</dbReference>
<evidence type="ECO:0000256" key="10">
    <source>
        <dbReference type="ARBA" id="ARBA00022741"/>
    </source>
</evidence>
<evidence type="ECO:0000256" key="11">
    <source>
        <dbReference type="ARBA" id="ARBA00022777"/>
    </source>
</evidence>
<keyword evidence="7" id="KW-0597">Phosphoprotein</keyword>
<dbReference type="SMART" id="SM00387">
    <property type="entry name" value="HATPase_c"/>
    <property type="match status" value="1"/>
</dbReference>
<evidence type="ECO:0000256" key="19">
    <source>
        <dbReference type="ARBA" id="ARBA00023026"/>
    </source>
</evidence>
<dbReference type="InterPro" id="IPR036097">
    <property type="entry name" value="HisK_dim/P_sf"/>
</dbReference>
<keyword evidence="20" id="KW-0464">Manganese</keyword>
<evidence type="ECO:0000313" key="27">
    <source>
        <dbReference type="Proteomes" id="UP001597229"/>
    </source>
</evidence>
<keyword evidence="16 23" id="KW-1133">Transmembrane helix</keyword>
<keyword evidence="23" id="KW-0472">Membrane</keyword>
<comment type="subcellular location">
    <subcellularLocation>
        <location evidence="4">Cell membrane</location>
        <topology evidence="4">Multi-pass membrane protein</topology>
    </subcellularLocation>
</comment>
<dbReference type="Gene3D" id="3.30.565.10">
    <property type="entry name" value="Histidine kinase-like ATPase, C-terminal domain"/>
    <property type="match status" value="1"/>
</dbReference>
<keyword evidence="11 26" id="KW-0418">Kinase</keyword>
<dbReference type="GO" id="GO:0016301">
    <property type="term" value="F:kinase activity"/>
    <property type="evidence" value="ECO:0007669"/>
    <property type="project" value="UniProtKB-KW"/>
</dbReference>
<keyword evidence="27" id="KW-1185">Reference proteome</keyword>
<keyword evidence="6" id="KW-1003">Cell membrane</keyword>
<sequence length="420" mass="44692">MRERLVIAFVGLTLAVIGLYGVPRAYFLADLVRSQERSALAGTATALQELYDEHTSHGGRIDERLLAVGLVSADRVELAPPGGEPVAVGTAPDGEGGIMVRRELSDGSVLRLSVSSDTVGATIRDALMPLVLLGMGLGLGSAILGVVLARRLSRPFQELAGFSQDLGHGRFDLPVPTYSIPEADAIGSSLRGAATRLDELVTRERQFAANASHQLRTPITALRLSLEDLTLWPETDPAVATELERGLGELDRLASAIDELLDLARGRRLDAQQEIDLVRLVKASASRWPRRLAEESRTLTLRTGRAAVTRVPAGPIEQVLDVLIDNARLHGEGTITVEVRDAGTHLEIAVADEGTRRPGPDVFRRGVSTGDGSSAGIGLAVASELAEVCGGHLSLDTTAPSTRFVLWLPHGERPVAQPTS</sequence>
<dbReference type="InterPro" id="IPR036890">
    <property type="entry name" value="HATPase_C_sf"/>
</dbReference>
<dbReference type="PANTHER" id="PTHR44936">
    <property type="entry name" value="SENSOR PROTEIN CREC"/>
    <property type="match status" value="1"/>
</dbReference>
<evidence type="ECO:0000256" key="18">
    <source>
        <dbReference type="ARBA" id="ARBA00023016"/>
    </source>
</evidence>
<evidence type="ECO:0000256" key="17">
    <source>
        <dbReference type="ARBA" id="ARBA00023012"/>
    </source>
</evidence>
<evidence type="ECO:0000256" key="3">
    <source>
        <dbReference type="ARBA" id="ARBA00001946"/>
    </source>
</evidence>
<proteinExistence type="predicted"/>
<evidence type="ECO:0000259" key="25">
    <source>
        <dbReference type="PROSITE" id="PS50885"/>
    </source>
</evidence>
<dbReference type="SMART" id="SM00304">
    <property type="entry name" value="HAMP"/>
    <property type="match status" value="2"/>
</dbReference>
<dbReference type="InterPro" id="IPR003594">
    <property type="entry name" value="HATPase_dom"/>
</dbReference>
<keyword evidence="9 23" id="KW-0812">Transmembrane</keyword>
<keyword evidence="13" id="KW-0067">ATP-binding</keyword>
<dbReference type="Gene3D" id="1.10.287.130">
    <property type="match status" value="1"/>
</dbReference>
<evidence type="ECO:0000256" key="21">
    <source>
        <dbReference type="ARBA" id="ARBA00040454"/>
    </source>
</evidence>
<evidence type="ECO:0000256" key="4">
    <source>
        <dbReference type="ARBA" id="ARBA00004651"/>
    </source>
</evidence>
<dbReference type="InterPro" id="IPR003661">
    <property type="entry name" value="HisK_dim/P_dom"/>
</dbReference>
<comment type="catalytic activity">
    <reaction evidence="1">
        <text>ATP + protein L-histidine = ADP + protein N-phospho-L-histidine.</text>
        <dbReference type="EC" id="2.7.13.3"/>
    </reaction>
</comment>
<reference evidence="27" key="1">
    <citation type="journal article" date="2019" name="Int. J. Syst. Evol. Microbiol.">
        <title>The Global Catalogue of Microorganisms (GCM) 10K type strain sequencing project: providing services to taxonomists for standard genome sequencing and annotation.</title>
        <authorList>
            <consortium name="The Broad Institute Genomics Platform"/>
            <consortium name="The Broad Institute Genome Sequencing Center for Infectious Disease"/>
            <person name="Wu L."/>
            <person name="Ma J."/>
        </authorList>
    </citation>
    <scope>NUCLEOTIDE SEQUENCE [LARGE SCALE GENOMIC DNA]</scope>
    <source>
        <strain evidence="27">CCUG 52478</strain>
    </source>
</reference>
<dbReference type="PROSITE" id="PS50109">
    <property type="entry name" value="HIS_KIN"/>
    <property type="match status" value="1"/>
</dbReference>
<gene>
    <name evidence="26" type="ORF">ACFQ3F_21625</name>
</gene>
<evidence type="ECO:0000256" key="15">
    <source>
        <dbReference type="ARBA" id="ARBA00022912"/>
    </source>
</evidence>
<keyword evidence="18" id="KW-0346">Stress response</keyword>
<dbReference type="RefSeq" id="WP_367919122.1">
    <property type="nucleotide sequence ID" value="NZ_BAABAC010000018.1"/>
</dbReference>
<evidence type="ECO:0000256" key="6">
    <source>
        <dbReference type="ARBA" id="ARBA00022475"/>
    </source>
</evidence>
<keyword evidence="15" id="KW-0904">Protein phosphatase</keyword>
<comment type="cofactor">
    <cofactor evidence="2">
        <name>Mn(2+)</name>
        <dbReference type="ChEBI" id="CHEBI:29035"/>
    </cofactor>
</comment>
<dbReference type="PRINTS" id="PR00344">
    <property type="entry name" value="BCTRLSENSOR"/>
</dbReference>
<keyword evidence="12" id="KW-0378">Hydrolase</keyword>
<evidence type="ECO:0000256" key="16">
    <source>
        <dbReference type="ARBA" id="ARBA00022989"/>
    </source>
</evidence>
<dbReference type="InterPro" id="IPR050980">
    <property type="entry name" value="2C_sensor_his_kinase"/>
</dbReference>
<dbReference type="Gene3D" id="6.10.340.10">
    <property type="match status" value="1"/>
</dbReference>
<evidence type="ECO:0000256" key="8">
    <source>
        <dbReference type="ARBA" id="ARBA00022679"/>
    </source>
</evidence>
<keyword evidence="10" id="KW-0547">Nucleotide-binding</keyword>
<dbReference type="InterPro" id="IPR003660">
    <property type="entry name" value="HAMP_dom"/>
</dbReference>
<evidence type="ECO:0000256" key="5">
    <source>
        <dbReference type="ARBA" id="ARBA00012438"/>
    </source>
</evidence>
<evidence type="ECO:0000313" key="26">
    <source>
        <dbReference type="EMBL" id="MFD1250407.1"/>
    </source>
</evidence>
<dbReference type="InterPro" id="IPR005467">
    <property type="entry name" value="His_kinase_dom"/>
</dbReference>
<dbReference type="EMBL" id="JBHTLX010000024">
    <property type="protein sequence ID" value="MFD1250407.1"/>
    <property type="molecule type" value="Genomic_DNA"/>
</dbReference>
<comment type="cofactor">
    <cofactor evidence="3">
        <name>Mg(2+)</name>
        <dbReference type="ChEBI" id="CHEBI:18420"/>
    </cofactor>
</comment>
<evidence type="ECO:0000256" key="20">
    <source>
        <dbReference type="ARBA" id="ARBA00023211"/>
    </source>
</evidence>
<accession>A0ABW3W549</accession>
<dbReference type="EC" id="2.7.13.3" evidence="5"/>
<protein>
    <recommendedName>
        <fullName evidence="21">Signal transduction histidine-protein kinase/phosphatase MprB</fullName>
        <ecNumber evidence="5">2.7.13.3</ecNumber>
    </recommendedName>
    <alternativeName>
        <fullName evidence="22">Mycobacterial persistence regulator B</fullName>
    </alternativeName>
</protein>
<keyword evidence="14" id="KW-0460">Magnesium</keyword>
<evidence type="ECO:0000256" key="13">
    <source>
        <dbReference type="ARBA" id="ARBA00022840"/>
    </source>
</evidence>
<keyword evidence="8" id="KW-0808">Transferase</keyword>
<dbReference type="Pfam" id="PF02518">
    <property type="entry name" value="HATPase_c"/>
    <property type="match status" value="1"/>
</dbReference>
<evidence type="ECO:0000256" key="7">
    <source>
        <dbReference type="ARBA" id="ARBA00022553"/>
    </source>
</evidence>
<evidence type="ECO:0000256" key="22">
    <source>
        <dbReference type="ARBA" id="ARBA00041776"/>
    </source>
</evidence>
<dbReference type="CDD" id="cd00082">
    <property type="entry name" value="HisKA"/>
    <property type="match status" value="1"/>
</dbReference>
<feature type="domain" description="HAMP" evidence="25">
    <location>
        <begin position="150"/>
        <end position="202"/>
    </location>
</feature>
<keyword evidence="19" id="KW-0843">Virulence</keyword>
<dbReference type="Pfam" id="PF00672">
    <property type="entry name" value="HAMP"/>
    <property type="match status" value="1"/>
</dbReference>